<keyword evidence="3" id="KW-1185">Reference proteome</keyword>
<dbReference type="Proteomes" id="UP001251528">
    <property type="component" value="Unassembled WGS sequence"/>
</dbReference>
<evidence type="ECO:0000256" key="1">
    <source>
        <dbReference type="SAM" id="SignalP"/>
    </source>
</evidence>
<comment type="caution">
    <text evidence="2">The sequence shown here is derived from an EMBL/GenBank/DDBJ whole genome shotgun (WGS) entry which is preliminary data.</text>
</comment>
<feature type="signal peptide" evidence="1">
    <location>
        <begin position="1"/>
        <end position="18"/>
    </location>
</feature>
<proteinExistence type="predicted"/>
<gene>
    <name evidence="2" type="ORF">QQS21_009992</name>
</gene>
<accession>A0AAJ0FPU6</accession>
<keyword evidence="1" id="KW-0732">Signal</keyword>
<reference evidence="2" key="1">
    <citation type="submission" date="2023-06" db="EMBL/GenBank/DDBJ databases">
        <title>Conoideocrella luteorostrata (Hypocreales: Clavicipitaceae), a potential biocontrol fungus for elongate hemlock scale in United States Christmas tree production areas.</title>
        <authorList>
            <person name="Barrett H."/>
            <person name="Lovett B."/>
            <person name="Macias A.M."/>
            <person name="Stajich J.E."/>
            <person name="Kasson M.T."/>
        </authorList>
    </citation>
    <scope>NUCLEOTIDE SEQUENCE</scope>
    <source>
        <strain evidence="2">ARSEF 14590</strain>
    </source>
</reference>
<dbReference type="AlphaFoldDB" id="A0AAJ0FPU6"/>
<dbReference type="EMBL" id="JASWJB010000274">
    <property type="protein sequence ID" value="KAK2592302.1"/>
    <property type="molecule type" value="Genomic_DNA"/>
</dbReference>
<evidence type="ECO:0000313" key="3">
    <source>
        <dbReference type="Proteomes" id="UP001251528"/>
    </source>
</evidence>
<sequence>MRLTCLLAILSFCRVSVAGTVQHRRQEYGPEIEPRDDTLTAGRVNFNFKTANLATGGYSAWYGPEQMRRVVRDCHAFAKDANNEKHSSDCIAEVLTTLAGHIATYVAAGYGVPVLAGQPAVGVVSNGAAQINSHQPYPSEHDIMRVKLAELSNNTLTGPASLRANSTESPMSLHHGACLENTEDIQEKPWRFVWDGEDTGIKMECKPGCYDSTMLMRWYSEEFFELMRNVSREMVATQNMRSQFTVYWAQDFAGLPEGTVIMRCHTVFEEGQWNDCVEGITGHNCYF</sequence>
<name>A0AAJ0FPU6_9HYPO</name>
<organism evidence="2 3">
    <name type="scientific">Conoideocrella luteorostrata</name>
    <dbReference type="NCBI Taxonomy" id="1105319"/>
    <lineage>
        <taxon>Eukaryota</taxon>
        <taxon>Fungi</taxon>
        <taxon>Dikarya</taxon>
        <taxon>Ascomycota</taxon>
        <taxon>Pezizomycotina</taxon>
        <taxon>Sordariomycetes</taxon>
        <taxon>Hypocreomycetidae</taxon>
        <taxon>Hypocreales</taxon>
        <taxon>Clavicipitaceae</taxon>
        <taxon>Conoideocrella</taxon>
    </lineage>
</organism>
<evidence type="ECO:0000313" key="2">
    <source>
        <dbReference type="EMBL" id="KAK2592302.1"/>
    </source>
</evidence>
<feature type="chain" id="PRO_5042579121" evidence="1">
    <location>
        <begin position="19"/>
        <end position="287"/>
    </location>
</feature>
<protein>
    <submittedName>
        <fullName evidence="2">Uncharacterized protein</fullName>
    </submittedName>
</protein>